<dbReference type="InterPro" id="IPR028939">
    <property type="entry name" value="P5C_Rdtase_cat_N"/>
</dbReference>
<dbReference type="Proteomes" id="UP001595681">
    <property type="component" value="Unassembled WGS sequence"/>
</dbReference>
<dbReference type="SUPFAM" id="SSF51735">
    <property type="entry name" value="NAD(P)-binding Rossmann-fold domains"/>
    <property type="match status" value="1"/>
</dbReference>
<evidence type="ECO:0000313" key="8">
    <source>
        <dbReference type="Proteomes" id="UP001595681"/>
    </source>
</evidence>
<keyword evidence="8" id="KW-1185">Reference proteome</keyword>
<dbReference type="InterPro" id="IPR053790">
    <property type="entry name" value="P5CR-like_CS"/>
</dbReference>
<evidence type="ECO:0000256" key="1">
    <source>
        <dbReference type="ARBA" id="ARBA00005525"/>
    </source>
</evidence>
<dbReference type="InterPro" id="IPR029036">
    <property type="entry name" value="P5CR_dimer"/>
</dbReference>
<comment type="catalytic activity">
    <reaction evidence="4">
        <text>L-proline + NAD(+) = (S)-1-pyrroline-5-carboxylate + NADH + 2 H(+)</text>
        <dbReference type="Rhea" id="RHEA:14105"/>
        <dbReference type="ChEBI" id="CHEBI:15378"/>
        <dbReference type="ChEBI" id="CHEBI:17388"/>
        <dbReference type="ChEBI" id="CHEBI:57540"/>
        <dbReference type="ChEBI" id="CHEBI:57945"/>
        <dbReference type="ChEBI" id="CHEBI:60039"/>
        <dbReference type="EC" id="1.5.1.2"/>
    </reaction>
</comment>
<evidence type="ECO:0000256" key="3">
    <source>
        <dbReference type="ARBA" id="ARBA00023002"/>
    </source>
</evidence>
<dbReference type="Gene3D" id="3.40.50.720">
    <property type="entry name" value="NAD(P)-binding Rossmann-like Domain"/>
    <property type="match status" value="1"/>
</dbReference>
<evidence type="ECO:0000259" key="5">
    <source>
        <dbReference type="Pfam" id="PF03807"/>
    </source>
</evidence>
<dbReference type="PANTHER" id="PTHR11645:SF0">
    <property type="entry name" value="PYRROLINE-5-CARBOXYLATE REDUCTASE 3"/>
    <property type="match status" value="1"/>
</dbReference>
<keyword evidence="3 4" id="KW-0560">Oxidoreductase</keyword>
<sequence>MTPIPSMRWPDHLFLIGCGNMAGQMLSRWLDCGLDPARVTVLRPSGRPVADGVTVITDYPSALPAGTTVLLGMKPYQIADVAAALAPLCRADTPIISILAGTTLADLRARFPAARDIVRAMPNLPVGLGEGVTALFTDATTGQTGKADVEALIQPLGLAEWIADESLFNQVTALSGCGPAFLFRFADALARAGEAIGIPADQAARMALATVQGSANMAARASAHAGDSPAILADRVASPGGMTRQGLNVLDADDRLLTLLTDTLAAARDRGEAMARGE</sequence>
<feature type="domain" description="Pyrroline-5-carboxylate reductase dimerisation" evidence="6">
    <location>
        <begin position="165"/>
        <end position="273"/>
    </location>
</feature>
<evidence type="ECO:0000313" key="7">
    <source>
        <dbReference type="EMBL" id="MFC3442394.1"/>
    </source>
</evidence>
<gene>
    <name evidence="4" type="primary">proC</name>
    <name evidence="7" type="ORF">ACFOKF_14560</name>
</gene>
<accession>A0ABV7NFX0</accession>
<comment type="function">
    <text evidence="4">Catalyzes the reduction of 1-pyrroline-5-carboxylate (PCA) to L-proline.</text>
</comment>
<dbReference type="InterPro" id="IPR000304">
    <property type="entry name" value="Pyrroline-COOH_reductase"/>
</dbReference>
<comment type="pathway">
    <text evidence="4">Amino-acid biosynthesis; L-proline biosynthesis; L-proline from L-glutamate 5-semialdehyde: step 1/1.</text>
</comment>
<comment type="caution">
    <text evidence="7">The sequence shown here is derived from an EMBL/GenBank/DDBJ whole genome shotgun (WGS) entry which is preliminary data.</text>
</comment>
<proteinExistence type="inferred from homology"/>
<keyword evidence="2 4" id="KW-0521">NADP</keyword>
<evidence type="ECO:0000256" key="2">
    <source>
        <dbReference type="ARBA" id="ARBA00022857"/>
    </source>
</evidence>
<evidence type="ECO:0000259" key="6">
    <source>
        <dbReference type="Pfam" id="PF14748"/>
    </source>
</evidence>
<comment type="similarity">
    <text evidence="1 4">Belongs to the pyrroline-5-carboxylate reductase family.</text>
</comment>
<feature type="domain" description="Pyrroline-5-carboxylate reductase catalytic N-terminal" evidence="5">
    <location>
        <begin position="15"/>
        <end position="101"/>
    </location>
</feature>
<comment type="catalytic activity">
    <reaction evidence="4">
        <text>L-proline + NADP(+) = (S)-1-pyrroline-5-carboxylate + NADPH + 2 H(+)</text>
        <dbReference type="Rhea" id="RHEA:14109"/>
        <dbReference type="ChEBI" id="CHEBI:15378"/>
        <dbReference type="ChEBI" id="CHEBI:17388"/>
        <dbReference type="ChEBI" id="CHEBI:57783"/>
        <dbReference type="ChEBI" id="CHEBI:58349"/>
        <dbReference type="ChEBI" id="CHEBI:60039"/>
        <dbReference type="EC" id="1.5.1.2"/>
    </reaction>
</comment>
<dbReference type="Pfam" id="PF14748">
    <property type="entry name" value="P5CR_dimer"/>
    <property type="match status" value="1"/>
</dbReference>
<dbReference type="PROSITE" id="PS00521">
    <property type="entry name" value="P5CR"/>
    <property type="match status" value="1"/>
</dbReference>
<dbReference type="InterPro" id="IPR036291">
    <property type="entry name" value="NAD(P)-bd_dom_sf"/>
</dbReference>
<name>A0ABV7NFX0_9SPHN</name>
<dbReference type="PIRSF" id="PIRSF000193">
    <property type="entry name" value="Pyrrol-5-carb_rd"/>
    <property type="match status" value="1"/>
</dbReference>
<dbReference type="InterPro" id="IPR008927">
    <property type="entry name" value="6-PGluconate_DH-like_C_sf"/>
</dbReference>
<protein>
    <recommendedName>
        <fullName evidence="4">Pyrroline-5-carboxylate reductase</fullName>
        <shortName evidence="4">P5C reductase</shortName>
        <shortName evidence="4">P5CR</shortName>
        <ecNumber evidence="4">1.5.1.2</ecNumber>
    </recommendedName>
    <alternativeName>
        <fullName evidence="4">PCA reductase</fullName>
    </alternativeName>
</protein>
<dbReference type="HAMAP" id="MF_01925">
    <property type="entry name" value="P5C_reductase"/>
    <property type="match status" value="1"/>
</dbReference>
<comment type="subcellular location">
    <subcellularLocation>
        <location evidence="4">Cytoplasm</location>
    </subcellularLocation>
</comment>
<dbReference type="SUPFAM" id="SSF48179">
    <property type="entry name" value="6-phosphogluconate dehydrogenase C-terminal domain-like"/>
    <property type="match status" value="1"/>
</dbReference>
<evidence type="ECO:0000256" key="4">
    <source>
        <dbReference type="HAMAP-Rule" id="MF_01925"/>
    </source>
</evidence>
<dbReference type="Gene3D" id="1.10.3730.10">
    <property type="entry name" value="ProC C-terminal domain-like"/>
    <property type="match status" value="1"/>
</dbReference>
<dbReference type="Pfam" id="PF03807">
    <property type="entry name" value="F420_oxidored"/>
    <property type="match status" value="1"/>
</dbReference>
<dbReference type="PANTHER" id="PTHR11645">
    <property type="entry name" value="PYRROLINE-5-CARBOXYLATE REDUCTASE"/>
    <property type="match status" value="1"/>
</dbReference>
<dbReference type="EC" id="1.5.1.2" evidence="4"/>
<keyword evidence="4" id="KW-0641">Proline biosynthesis</keyword>
<organism evidence="7 8">
    <name type="scientific">Sphingobium rhizovicinum</name>
    <dbReference type="NCBI Taxonomy" id="432308"/>
    <lineage>
        <taxon>Bacteria</taxon>
        <taxon>Pseudomonadati</taxon>
        <taxon>Pseudomonadota</taxon>
        <taxon>Alphaproteobacteria</taxon>
        <taxon>Sphingomonadales</taxon>
        <taxon>Sphingomonadaceae</taxon>
        <taxon>Sphingobium</taxon>
    </lineage>
</organism>
<keyword evidence="4" id="KW-0028">Amino-acid biosynthesis</keyword>
<keyword evidence="4" id="KW-0963">Cytoplasm</keyword>
<dbReference type="EMBL" id="JBHRVU010000004">
    <property type="protein sequence ID" value="MFC3442394.1"/>
    <property type="molecule type" value="Genomic_DNA"/>
</dbReference>
<dbReference type="RefSeq" id="WP_380796504.1">
    <property type="nucleotide sequence ID" value="NZ_JBHRVU010000004.1"/>
</dbReference>
<reference evidence="8" key="1">
    <citation type="journal article" date="2019" name="Int. J. Syst. Evol. Microbiol.">
        <title>The Global Catalogue of Microorganisms (GCM) 10K type strain sequencing project: providing services to taxonomists for standard genome sequencing and annotation.</title>
        <authorList>
            <consortium name="The Broad Institute Genomics Platform"/>
            <consortium name="The Broad Institute Genome Sequencing Center for Infectious Disease"/>
            <person name="Wu L."/>
            <person name="Ma J."/>
        </authorList>
    </citation>
    <scope>NUCLEOTIDE SEQUENCE [LARGE SCALE GENOMIC DNA]</scope>
    <source>
        <strain evidence="8">CCM 7491</strain>
    </source>
</reference>